<dbReference type="GO" id="GO:0008270">
    <property type="term" value="F:zinc ion binding"/>
    <property type="evidence" value="ECO:0007669"/>
    <property type="project" value="UniProtKB-KW"/>
</dbReference>
<gene>
    <name evidence="7" type="ORF">BU14_0438s0004</name>
</gene>
<keyword evidence="8" id="KW-1185">Reference proteome</keyword>
<dbReference type="CDD" id="cd19677">
    <property type="entry name" value="UBR-box_UBR7"/>
    <property type="match status" value="1"/>
</dbReference>
<feature type="zinc finger region" description="UBR-type" evidence="4">
    <location>
        <begin position="5"/>
        <end position="76"/>
    </location>
</feature>
<dbReference type="GO" id="GO:0005737">
    <property type="term" value="C:cytoplasm"/>
    <property type="evidence" value="ECO:0007669"/>
    <property type="project" value="TreeGrafter"/>
</dbReference>
<dbReference type="InterPro" id="IPR047506">
    <property type="entry name" value="UBR7-like_UBR-box"/>
</dbReference>
<evidence type="ECO:0000259" key="6">
    <source>
        <dbReference type="PROSITE" id="PS51157"/>
    </source>
</evidence>
<feature type="region of interest" description="Disordered" evidence="5">
    <location>
        <begin position="276"/>
        <end position="299"/>
    </location>
</feature>
<dbReference type="Pfam" id="PF02207">
    <property type="entry name" value="zf-UBR"/>
    <property type="match status" value="1"/>
</dbReference>
<dbReference type="InterPro" id="IPR040204">
    <property type="entry name" value="UBR7"/>
</dbReference>
<dbReference type="Proteomes" id="UP000218209">
    <property type="component" value="Unassembled WGS sequence"/>
</dbReference>
<dbReference type="OrthoDB" id="10262564at2759"/>
<evidence type="ECO:0000256" key="5">
    <source>
        <dbReference type="SAM" id="MobiDB-lite"/>
    </source>
</evidence>
<evidence type="ECO:0000256" key="4">
    <source>
        <dbReference type="PROSITE-ProRule" id="PRU00508"/>
    </source>
</evidence>
<feature type="domain" description="UBR-type" evidence="6">
    <location>
        <begin position="5"/>
        <end position="76"/>
    </location>
</feature>
<proteinExistence type="predicted"/>
<keyword evidence="3" id="KW-0862">Zinc</keyword>
<dbReference type="EMBL" id="KV919063">
    <property type="protein sequence ID" value="OSX72409.1"/>
    <property type="molecule type" value="Genomic_DNA"/>
</dbReference>
<protein>
    <recommendedName>
        <fullName evidence="6">UBR-type domain-containing protein</fullName>
    </recommendedName>
</protein>
<dbReference type="InterPro" id="IPR011011">
    <property type="entry name" value="Znf_FYVE_PHD"/>
</dbReference>
<organism evidence="7 8">
    <name type="scientific">Porphyra umbilicalis</name>
    <name type="common">Purple laver</name>
    <name type="synonym">Red alga</name>
    <dbReference type="NCBI Taxonomy" id="2786"/>
    <lineage>
        <taxon>Eukaryota</taxon>
        <taxon>Rhodophyta</taxon>
        <taxon>Bangiophyceae</taxon>
        <taxon>Bangiales</taxon>
        <taxon>Bangiaceae</taxon>
        <taxon>Porphyra</taxon>
    </lineage>
</organism>
<dbReference type="Pfam" id="PF00628">
    <property type="entry name" value="PHD"/>
    <property type="match status" value="1"/>
</dbReference>
<dbReference type="SMART" id="SM00396">
    <property type="entry name" value="ZnF_UBR1"/>
    <property type="match status" value="1"/>
</dbReference>
<dbReference type="InterPro" id="IPR001965">
    <property type="entry name" value="Znf_PHD"/>
</dbReference>
<feature type="compositionally biased region" description="Acidic residues" evidence="5">
    <location>
        <begin position="283"/>
        <end position="292"/>
    </location>
</feature>
<dbReference type="PROSITE" id="PS01359">
    <property type="entry name" value="ZF_PHD_1"/>
    <property type="match status" value="1"/>
</dbReference>
<dbReference type="InterPro" id="IPR013083">
    <property type="entry name" value="Znf_RING/FYVE/PHD"/>
</dbReference>
<dbReference type="Gene3D" id="3.30.40.10">
    <property type="entry name" value="Zinc/RING finger domain, C3HC4 (zinc finger)"/>
    <property type="match status" value="1"/>
</dbReference>
<evidence type="ECO:0000313" key="7">
    <source>
        <dbReference type="EMBL" id="OSX72409.1"/>
    </source>
</evidence>
<dbReference type="AlphaFoldDB" id="A0A1X6NUW3"/>
<evidence type="ECO:0000256" key="2">
    <source>
        <dbReference type="ARBA" id="ARBA00022771"/>
    </source>
</evidence>
<dbReference type="PROSITE" id="PS51157">
    <property type="entry name" value="ZF_UBR"/>
    <property type="match status" value="1"/>
</dbReference>
<name>A0A1X6NUW3_PORUM</name>
<dbReference type="PANTHER" id="PTHR13513:SF9">
    <property type="entry name" value="E3 UBIQUITIN-PROTEIN LIGASE UBR7-RELATED"/>
    <property type="match status" value="1"/>
</dbReference>
<dbReference type="InterPro" id="IPR003126">
    <property type="entry name" value="Znf_UBR"/>
</dbReference>
<sequence length="366" mass="40772">MEPQADCTFDQGYIRQKVFVCRRCTPSGGRAGFCAACKDRCHGDHEADVLPIYSKRGFRCDCGTAKMKNRCSLASPVAARARRQVTNEGNTRGHNFDGRYCGCNRLYSPEHGDMLQCAVCEDWWHEPCMGFPTRRSESRGHATGRIGGGASGFEIRYGERGRFPSENFEFSCHECTKRLPFLADYYPIRGVELPHTLTGVDLTAARNKKVGDGCSRPAPSRLAERLIQSEMDFFWASHWRYDLCGCQTCSDMYTRLGCQFLVDKTYFLFASDEDGEGAGGSNDDGEDDDDSEVGQAVTPADAAQAIADMVRRGDLSRPRDDDEDVLLFARLLEEADTGAGPIDTEELARVYGKVKRQCLALLRKHP</sequence>
<evidence type="ECO:0000313" key="8">
    <source>
        <dbReference type="Proteomes" id="UP000218209"/>
    </source>
</evidence>
<dbReference type="PANTHER" id="PTHR13513">
    <property type="entry name" value="E3 UBIQUITIN-PROTEIN LIGASE UBR7"/>
    <property type="match status" value="1"/>
</dbReference>
<dbReference type="SMART" id="SM00249">
    <property type="entry name" value="PHD"/>
    <property type="match status" value="1"/>
</dbReference>
<evidence type="ECO:0000256" key="3">
    <source>
        <dbReference type="ARBA" id="ARBA00022833"/>
    </source>
</evidence>
<accession>A0A1X6NUW3</accession>
<reference evidence="7 8" key="1">
    <citation type="submission" date="2017-03" db="EMBL/GenBank/DDBJ databases">
        <title>WGS assembly of Porphyra umbilicalis.</title>
        <authorList>
            <person name="Brawley S.H."/>
            <person name="Blouin N.A."/>
            <person name="Ficko-Blean E."/>
            <person name="Wheeler G.L."/>
            <person name="Lohr M."/>
            <person name="Goodson H.V."/>
            <person name="Jenkins J.W."/>
            <person name="Blaby-Haas C.E."/>
            <person name="Helliwell K.E."/>
            <person name="Chan C."/>
            <person name="Marriage T."/>
            <person name="Bhattacharya D."/>
            <person name="Klein A.S."/>
            <person name="Badis Y."/>
            <person name="Brodie J."/>
            <person name="Cao Y."/>
            <person name="Collen J."/>
            <person name="Dittami S.M."/>
            <person name="Gachon C.M."/>
            <person name="Green B.R."/>
            <person name="Karpowicz S."/>
            <person name="Kim J.W."/>
            <person name="Kudahl U."/>
            <person name="Lin S."/>
            <person name="Michel G."/>
            <person name="Mittag M."/>
            <person name="Olson B.J."/>
            <person name="Pangilinan J."/>
            <person name="Peng Y."/>
            <person name="Qiu H."/>
            <person name="Shu S."/>
            <person name="Singer J.T."/>
            <person name="Smith A.G."/>
            <person name="Sprecher B.N."/>
            <person name="Wagner V."/>
            <person name="Wang W."/>
            <person name="Wang Z.-Y."/>
            <person name="Yan J."/>
            <person name="Yarish C."/>
            <person name="Zoeuner-Riek S."/>
            <person name="Zhuang Y."/>
            <person name="Zou Y."/>
            <person name="Lindquist E.A."/>
            <person name="Grimwood J."/>
            <person name="Barry K."/>
            <person name="Rokhsar D.S."/>
            <person name="Schmutz J."/>
            <person name="Stiller J.W."/>
            <person name="Grossman A.R."/>
            <person name="Prochnik S.E."/>
        </authorList>
    </citation>
    <scope>NUCLEOTIDE SEQUENCE [LARGE SCALE GENOMIC DNA]</scope>
    <source>
        <strain evidence="7">4086291</strain>
    </source>
</reference>
<dbReference type="GO" id="GO:0061630">
    <property type="term" value="F:ubiquitin protein ligase activity"/>
    <property type="evidence" value="ECO:0007669"/>
    <property type="project" value="InterPro"/>
</dbReference>
<dbReference type="InterPro" id="IPR019786">
    <property type="entry name" value="Zinc_finger_PHD-type_CS"/>
</dbReference>
<keyword evidence="2" id="KW-0863">Zinc-finger</keyword>
<evidence type="ECO:0000256" key="1">
    <source>
        <dbReference type="ARBA" id="ARBA00022723"/>
    </source>
</evidence>
<dbReference type="InterPro" id="IPR019787">
    <property type="entry name" value="Znf_PHD-finger"/>
</dbReference>
<dbReference type="SUPFAM" id="SSF57903">
    <property type="entry name" value="FYVE/PHD zinc finger"/>
    <property type="match status" value="1"/>
</dbReference>
<keyword evidence="1" id="KW-0479">Metal-binding</keyword>